<dbReference type="Gene3D" id="2.50.20.10">
    <property type="entry name" value="Lipoprotein localisation LolA/LolB/LppX"/>
    <property type="match status" value="1"/>
</dbReference>
<keyword evidence="6 10" id="KW-0732">Signal</keyword>
<comment type="subcellular location">
    <subcellularLocation>
        <location evidence="1 10">Periplasm</location>
    </subcellularLocation>
</comment>
<sequence length="220" mass="24718" precursor="true">MNKFLKQTIVLLAFLCMCTGAVFAQAEANSSAIDRLDALLGNIETLAADVVQLIVESDGGVLEESEIQMLLKKPDGFYWETLTPFPELIVTDGSTLWNYQPDLEQVVIEDWDSSRSELAAQLLSGNIESLAGDYTIDSVTSGESEHQEFELTPRGADNVYQLISINFMHDELESIYLNSKNGQQTVWRFENVIRNRAIADARFQFVPPENIEIIENDYAQ</sequence>
<feature type="chain" id="PRO_5013405524" description="Outer-membrane lipoprotein carrier protein" evidence="10">
    <location>
        <begin position="25"/>
        <end position="220"/>
    </location>
</feature>
<dbReference type="NCBIfam" id="TIGR00547">
    <property type="entry name" value="lolA"/>
    <property type="match status" value="1"/>
</dbReference>
<evidence type="ECO:0000256" key="6">
    <source>
        <dbReference type="ARBA" id="ARBA00022729"/>
    </source>
</evidence>
<dbReference type="GO" id="GO:0042953">
    <property type="term" value="P:lipoprotein transport"/>
    <property type="evidence" value="ECO:0007669"/>
    <property type="project" value="InterPro"/>
</dbReference>
<dbReference type="InterPro" id="IPR029046">
    <property type="entry name" value="LolA/LolB/LppX"/>
</dbReference>
<dbReference type="SUPFAM" id="SSF89392">
    <property type="entry name" value="Prokaryotic lipoproteins and lipoprotein localization factors"/>
    <property type="match status" value="1"/>
</dbReference>
<protein>
    <recommendedName>
        <fullName evidence="4 10">Outer-membrane lipoprotein carrier protein</fullName>
    </recommendedName>
</protein>
<gene>
    <name evidence="10 11" type="primary">lolA</name>
    <name evidence="11" type="ORF">COB20_11240</name>
</gene>
<comment type="subunit">
    <text evidence="3 10">Monomer.</text>
</comment>
<keyword evidence="11" id="KW-0449">Lipoprotein</keyword>
<dbReference type="PANTHER" id="PTHR35869">
    <property type="entry name" value="OUTER-MEMBRANE LIPOPROTEIN CARRIER PROTEIN"/>
    <property type="match status" value="1"/>
</dbReference>
<keyword evidence="9 10" id="KW-0143">Chaperone</keyword>
<keyword evidence="5 10" id="KW-0813">Transport</keyword>
<accession>A0A2A4X0J0</accession>
<reference evidence="12" key="1">
    <citation type="submission" date="2017-08" db="EMBL/GenBank/DDBJ databases">
        <title>A dynamic microbial community with high functional redundancy inhabits the cold, oxic subseafloor aquifer.</title>
        <authorList>
            <person name="Tully B.J."/>
            <person name="Wheat C.G."/>
            <person name="Glazer B.T."/>
            <person name="Huber J.A."/>
        </authorList>
    </citation>
    <scope>NUCLEOTIDE SEQUENCE [LARGE SCALE GENOMIC DNA]</scope>
</reference>
<evidence type="ECO:0000256" key="10">
    <source>
        <dbReference type="HAMAP-Rule" id="MF_00240"/>
    </source>
</evidence>
<dbReference type="PANTHER" id="PTHR35869:SF1">
    <property type="entry name" value="OUTER-MEMBRANE LIPOPROTEIN CARRIER PROTEIN"/>
    <property type="match status" value="1"/>
</dbReference>
<dbReference type="EMBL" id="NVUL01000061">
    <property type="protein sequence ID" value="PCI76158.1"/>
    <property type="molecule type" value="Genomic_DNA"/>
</dbReference>
<dbReference type="GO" id="GO:0030288">
    <property type="term" value="C:outer membrane-bounded periplasmic space"/>
    <property type="evidence" value="ECO:0007669"/>
    <property type="project" value="TreeGrafter"/>
</dbReference>
<dbReference type="HAMAP" id="MF_00240">
    <property type="entry name" value="LolA"/>
    <property type="match status" value="1"/>
</dbReference>
<name>A0A2A4X0J0_9GAMM</name>
<comment type="function">
    <text evidence="10">Participates in the translocation of lipoproteins from the inner membrane to the outer membrane. Only forms a complex with a lipoprotein if the residue after the N-terminal Cys is not an aspartate (The Asp acts as a targeting signal to indicate that the lipoprotein should stay in the inner membrane).</text>
</comment>
<evidence type="ECO:0000256" key="3">
    <source>
        <dbReference type="ARBA" id="ARBA00011245"/>
    </source>
</evidence>
<evidence type="ECO:0000313" key="11">
    <source>
        <dbReference type="EMBL" id="PCI76158.1"/>
    </source>
</evidence>
<evidence type="ECO:0000256" key="9">
    <source>
        <dbReference type="ARBA" id="ARBA00023186"/>
    </source>
</evidence>
<evidence type="ECO:0000256" key="7">
    <source>
        <dbReference type="ARBA" id="ARBA00022764"/>
    </source>
</evidence>
<dbReference type="GO" id="GO:0044874">
    <property type="term" value="P:lipoprotein localization to outer membrane"/>
    <property type="evidence" value="ECO:0007669"/>
    <property type="project" value="UniProtKB-UniRule"/>
</dbReference>
<evidence type="ECO:0000256" key="2">
    <source>
        <dbReference type="ARBA" id="ARBA00007615"/>
    </source>
</evidence>
<evidence type="ECO:0000256" key="4">
    <source>
        <dbReference type="ARBA" id="ARBA00014035"/>
    </source>
</evidence>
<organism evidence="11 12">
    <name type="scientific">SAR86 cluster bacterium</name>
    <dbReference type="NCBI Taxonomy" id="2030880"/>
    <lineage>
        <taxon>Bacteria</taxon>
        <taxon>Pseudomonadati</taxon>
        <taxon>Pseudomonadota</taxon>
        <taxon>Gammaproteobacteria</taxon>
        <taxon>SAR86 cluster</taxon>
    </lineage>
</organism>
<comment type="similarity">
    <text evidence="2 10">Belongs to the LolA family.</text>
</comment>
<proteinExistence type="inferred from homology"/>
<dbReference type="InterPro" id="IPR018323">
    <property type="entry name" value="OM_lipoprot_carrier_LolA_Pbac"/>
</dbReference>
<evidence type="ECO:0000256" key="1">
    <source>
        <dbReference type="ARBA" id="ARBA00004418"/>
    </source>
</evidence>
<dbReference type="CDD" id="cd16325">
    <property type="entry name" value="LolA"/>
    <property type="match status" value="1"/>
</dbReference>
<dbReference type="Proteomes" id="UP000218767">
    <property type="component" value="Unassembled WGS sequence"/>
</dbReference>
<evidence type="ECO:0000256" key="8">
    <source>
        <dbReference type="ARBA" id="ARBA00022927"/>
    </source>
</evidence>
<evidence type="ECO:0000313" key="12">
    <source>
        <dbReference type="Proteomes" id="UP000218767"/>
    </source>
</evidence>
<dbReference type="Pfam" id="PF03548">
    <property type="entry name" value="LolA"/>
    <property type="match status" value="1"/>
</dbReference>
<feature type="signal peptide" evidence="10">
    <location>
        <begin position="1"/>
        <end position="24"/>
    </location>
</feature>
<dbReference type="AlphaFoldDB" id="A0A2A4X0J0"/>
<evidence type="ECO:0000256" key="5">
    <source>
        <dbReference type="ARBA" id="ARBA00022448"/>
    </source>
</evidence>
<comment type="caution">
    <text evidence="11">The sequence shown here is derived from an EMBL/GenBank/DDBJ whole genome shotgun (WGS) entry which is preliminary data.</text>
</comment>
<keyword evidence="7 10" id="KW-0574">Periplasm</keyword>
<keyword evidence="8 10" id="KW-0653">Protein transport</keyword>
<dbReference type="InterPro" id="IPR004564">
    <property type="entry name" value="OM_lipoprot_carrier_LolA-like"/>
</dbReference>